<accession>A0A7G9RYC1</accession>
<protein>
    <submittedName>
        <fullName evidence="1">Nucleotidyltransferase family protein</fullName>
    </submittedName>
</protein>
<dbReference type="InterPro" id="IPR009267">
    <property type="entry name" value="NTP_transf_6"/>
</dbReference>
<gene>
    <name evidence="1" type="ORF">H9L01_09530</name>
</gene>
<proteinExistence type="predicted"/>
<dbReference type="GO" id="GO:0016740">
    <property type="term" value="F:transferase activity"/>
    <property type="evidence" value="ECO:0007669"/>
    <property type="project" value="UniProtKB-KW"/>
</dbReference>
<keyword evidence="2" id="KW-1185">Reference proteome</keyword>
<dbReference type="AlphaFoldDB" id="A0A7G9RYC1"/>
<evidence type="ECO:0000313" key="1">
    <source>
        <dbReference type="EMBL" id="QNN60596.1"/>
    </source>
</evidence>
<organism evidence="1 2">
    <name type="scientific">Erysipelothrix inopinata</name>
    <dbReference type="NCBI Taxonomy" id="225084"/>
    <lineage>
        <taxon>Bacteria</taxon>
        <taxon>Bacillati</taxon>
        <taxon>Bacillota</taxon>
        <taxon>Erysipelotrichia</taxon>
        <taxon>Erysipelotrichales</taxon>
        <taxon>Erysipelotrichaceae</taxon>
        <taxon>Erysipelothrix</taxon>
    </lineage>
</organism>
<dbReference type="EMBL" id="CP060715">
    <property type="protein sequence ID" value="QNN60596.1"/>
    <property type="molecule type" value="Genomic_DNA"/>
</dbReference>
<dbReference type="Proteomes" id="UP000515928">
    <property type="component" value="Chromosome"/>
</dbReference>
<dbReference type="RefSeq" id="WP_187533720.1">
    <property type="nucleotide sequence ID" value="NZ_CBCSHU010000037.1"/>
</dbReference>
<evidence type="ECO:0000313" key="2">
    <source>
        <dbReference type="Proteomes" id="UP000515928"/>
    </source>
</evidence>
<dbReference type="PANTHER" id="PTHR39166:SF1">
    <property type="entry name" value="BLL1166 PROTEIN"/>
    <property type="match status" value="1"/>
</dbReference>
<keyword evidence="1" id="KW-0808">Transferase</keyword>
<sequence>MDRIVGLIENNDEIMAILRIVEKFDLKQGCLCAGTIRNYIWDTLCHHQFEIISDVDVVFFDPSVSYEETLEIQERFLSEYPQYDWEVKNECHMHLYNGYRDPFISVEDAIGAFPETCTAIAARIREGKVEVIAPHGVEDLLNLVISPTPEYKVGSGKHEVFLKRVKTKKWEEKWKELVILP</sequence>
<dbReference type="Pfam" id="PF06042">
    <property type="entry name" value="NTP_transf_6"/>
    <property type="match status" value="1"/>
</dbReference>
<reference evidence="1 2" key="1">
    <citation type="submission" date="2020-08" db="EMBL/GenBank/DDBJ databases">
        <title>Genome sequence of Erysipelothrix inopinata DSM 15511T.</title>
        <authorList>
            <person name="Hyun D.-W."/>
            <person name="Bae J.-W."/>
        </authorList>
    </citation>
    <scope>NUCLEOTIDE SEQUENCE [LARGE SCALE GENOMIC DNA]</scope>
    <source>
        <strain evidence="1 2">DSM 15511</strain>
    </source>
</reference>
<dbReference type="PANTHER" id="PTHR39166">
    <property type="entry name" value="BLL1166 PROTEIN"/>
    <property type="match status" value="1"/>
</dbReference>
<name>A0A7G9RYC1_9FIRM</name>
<dbReference type="KEGG" id="eio:H9L01_09530"/>